<feature type="transmembrane region" description="Helical" evidence="11">
    <location>
        <begin position="316"/>
        <end position="337"/>
    </location>
</feature>
<feature type="transmembrane region" description="Helical" evidence="11">
    <location>
        <begin position="188"/>
        <end position="208"/>
    </location>
</feature>
<evidence type="ECO:0000256" key="8">
    <source>
        <dbReference type="ARBA" id="ARBA00023136"/>
    </source>
</evidence>
<dbReference type="GO" id="GO:0005773">
    <property type="term" value="C:vacuole"/>
    <property type="evidence" value="ECO:0007669"/>
    <property type="project" value="UniProtKB-SubCell"/>
</dbReference>
<evidence type="ECO:0000256" key="7">
    <source>
        <dbReference type="ARBA" id="ARBA00022989"/>
    </source>
</evidence>
<feature type="compositionally biased region" description="Basic and acidic residues" evidence="10">
    <location>
        <begin position="148"/>
        <end position="157"/>
    </location>
</feature>
<dbReference type="GO" id="GO:0015179">
    <property type="term" value="F:L-amino acid transmembrane transporter activity"/>
    <property type="evidence" value="ECO:0007669"/>
    <property type="project" value="UniProtKB-ARBA"/>
</dbReference>
<dbReference type="Pfam" id="PF04193">
    <property type="entry name" value="PQ-loop"/>
    <property type="match status" value="2"/>
</dbReference>
<dbReference type="PANTHER" id="PTHR16201">
    <property type="entry name" value="SEVEN TRANSMEMBRANE PROTEIN 1-RELATED"/>
    <property type="match status" value="1"/>
</dbReference>
<evidence type="ECO:0000256" key="1">
    <source>
        <dbReference type="ARBA" id="ARBA00004116"/>
    </source>
</evidence>
<evidence type="ECO:0000313" key="12">
    <source>
        <dbReference type="EMBL" id="KAK3379304.1"/>
    </source>
</evidence>
<evidence type="ECO:0000313" key="13">
    <source>
        <dbReference type="Proteomes" id="UP001287356"/>
    </source>
</evidence>
<keyword evidence="3" id="KW-0813">Transport</keyword>
<dbReference type="AlphaFoldDB" id="A0AAE0NDK1"/>
<keyword evidence="6" id="KW-0677">Repeat</keyword>
<organism evidence="12 13">
    <name type="scientific">Lasiosphaeria ovina</name>
    <dbReference type="NCBI Taxonomy" id="92902"/>
    <lineage>
        <taxon>Eukaryota</taxon>
        <taxon>Fungi</taxon>
        <taxon>Dikarya</taxon>
        <taxon>Ascomycota</taxon>
        <taxon>Pezizomycotina</taxon>
        <taxon>Sordariomycetes</taxon>
        <taxon>Sordariomycetidae</taxon>
        <taxon>Sordariales</taxon>
        <taxon>Lasiosphaeriaceae</taxon>
        <taxon>Lasiosphaeria</taxon>
    </lineage>
</organism>
<dbReference type="GO" id="GO:0012505">
    <property type="term" value="C:endomembrane system"/>
    <property type="evidence" value="ECO:0007669"/>
    <property type="project" value="UniProtKB-SubCell"/>
</dbReference>
<feature type="compositionally biased region" description="Low complexity" evidence="10">
    <location>
        <begin position="126"/>
        <end position="138"/>
    </location>
</feature>
<name>A0AAE0NDK1_9PEZI</name>
<evidence type="ECO:0000256" key="6">
    <source>
        <dbReference type="ARBA" id="ARBA00022737"/>
    </source>
</evidence>
<proteinExistence type="inferred from homology"/>
<feature type="compositionally biased region" description="Acidic residues" evidence="10">
    <location>
        <begin position="342"/>
        <end position="369"/>
    </location>
</feature>
<evidence type="ECO:0000256" key="10">
    <source>
        <dbReference type="SAM" id="MobiDB-lite"/>
    </source>
</evidence>
<feature type="transmembrane region" description="Helical" evidence="11">
    <location>
        <begin position="74"/>
        <end position="96"/>
    </location>
</feature>
<comment type="similarity">
    <text evidence="9">Belongs to the laat-1 family.</text>
</comment>
<keyword evidence="8 11" id="KW-0472">Membrane</keyword>
<gene>
    <name evidence="12" type="ORF">B0T24DRAFT_150990</name>
</gene>
<comment type="subcellular location">
    <subcellularLocation>
        <location evidence="2">Endomembrane system</location>
        <topology evidence="2">Multi-pass membrane protein</topology>
    </subcellularLocation>
    <subcellularLocation>
        <location evidence="1">Vacuole</location>
    </subcellularLocation>
</comment>
<dbReference type="SMART" id="SM00679">
    <property type="entry name" value="CTNS"/>
    <property type="match status" value="2"/>
</dbReference>
<feature type="transmembrane region" description="Helical" evidence="11">
    <location>
        <begin position="268"/>
        <end position="287"/>
    </location>
</feature>
<dbReference type="FunFam" id="1.20.1280.290:FF:000011">
    <property type="entry name" value="PQ loop repeat protein"/>
    <property type="match status" value="1"/>
</dbReference>
<feature type="transmembrane region" description="Helical" evidence="11">
    <location>
        <begin position="47"/>
        <end position="68"/>
    </location>
</feature>
<feature type="transmembrane region" description="Helical" evidence="11">
    <location>
        <begin position="228"/>
        <end position="247"/>
    </location>
</feature>
<evidence type="ECO:0000256" key="2">
    <source>
        <dbReference type="ARBA" id="ARBA00004127"/>
    </source>
</evidence>
<dbReference type="GO" id="GO:0034488">
    <property type="term" value="P:basic amino acid transmembrane export from vacuole"/>
    <property type="evidence" value="ECO:0007669"/>
    <property type="project" value="UniProtKB-ARBA"/>
</dbReference>
<keyword evidence="4" id="KW-0926">Vacuole</keyword>
<reference evidence="12" key="1">
    <citation type="journal article" date="2023" name="Mol. Phylogenet. Evol.">
        <title>Genome-scale phylogeny and comparative genomics of the fungal order Sordariales.</title>
        <authorList>
            <person name="Hensen N."/>
            <person name="Bonometti L."/>
            <person name="Westerberg I."/>
            <person name="Brannstrom I.O."/>
            <person name="Guillou S."/>
            <person name="Cros-Aarteil S."/>
            <person name="Calhoun S."/>
            <person name="Haridas S."/>
            <person name="Kuo A."/>
            <person name="Mondo S."/>
            <person name="Pangilinan J."/>
            <person name="Riley R."/>
            <person name="LaButti K."/>
            <person name="Andreopoulos B."/>
            <person name="Lipzen A."/>
            <person name="Chen C."/>
            <person name="Yan M."/>
            <person name="Daum C."/>
            <person name="Ng V."/>
            <person name="Clum A."/>
            <person name="Steindorff A."/>
            <person name="Ohm R.A."/>
            <person name="Martin F."/>
            <person name="Silar P."/>
            <person name="Natvig D.O."/>
            <person name="Lalanne C."/>
            <person name="Gautier V."/>
            <person name="Ament-Velasquez S.L."/>
            <person name="Kruys A."/>
            <person name="Hutchinson M.I."/>
            <person name="Powell A.J."/>
            <person name="Barry K."/>
            <person name="Miller A.N."/>
            <person name="Grigoriev I.V."/>
            <person name="Debuchy R."/>
            <person name="Gladieux P."/>
            <person name="Hiltunen Thoren M."/>
            <person name="Johannesson H."/>
        </authorList>
    </citation>
    <scope>NUCLEOTIDE SEQUENCE</scope>
    <source>
        <strain evidence="12">CBS 958.72</strain>
    </source>
</reference>
<reference evidence="12" key="2">
    <citation type="submission" date="2023-06" db="EMBL/GenBank/DDBJ databases">
        <authorList>
            <consortium name="Lawrence Berkeley National Laboratory"/>
            <person name="Haridas S."/>
            <person name="Hensen N."/>
            <person name="Bonometti L."/>
            <person name="Westerberg I."/>
            <person name="Brannstrom I.O."/>
            <person name="Guillou S."/>
            <person name="Cros-Aarteil S."/>
            <person name="Calhoun S."/>
            <person name="Kuo A."/>
            <person name="Mondo S."/>
            <person name="Pangilinan J."/>
            <person name="Riley R."/>
            <person name="Labutti K."/>
            <person name="Andreopoulos B."/>
            <person name="Lipzen A."/>
            <person name="Chen C."/>
            <person name="Yanf M."/>
            <person name="Daum C."/>
            <person name="Ng V."/>
            <person name="Clum A."/>
            <person name="Steindorff A."/>
            <person name="Ohm R."/>
            <person name="Martin F."/>
            <person name="Silar P."/>
            <person name="Natvig D."/>
            <person name="Lalanne C."/>
            <person name="Gautier V."/>
            <person name="Ament-Velasquez S.L."/>
            <person name="Kruys A."/>
            <person name="Hutchinson M.I."/>
            <person name="Powell A.J."/>
            <person name="Barry K."/>
            <person name="Miller A.N."/>
            <person name="Grigoriev I.V."/>
            <person name="Debuchy R."/>
            <person name="Gladieux P."/>
            <person name="Thoren M.H."/>
            <person name="Johannesson H."/>
        </authorList>
    </citation>
    <scope>NUCLEOTIDE SEQUENCE</scope>
    <source>
        <strain evidence="12">CBS 958.72</strain>
    </source>
</reference>
<dbReference type="GO" id="GO:0015101">
    <property type="term" value="F:organic cation transmembrane transporter activity"/>
    <property type="evidence" value="ECO:0007669"/>
    <property type="project" value="UniProtKB-ARBA"/>
</dbReference>
<keyword evidence="7 11" id="KW-1133">Transmembrane helix</keyword>
<dbReference type="InterPro" id="IPR006603">
    <property type="entry name" value="PQ-loop_rpt"/>
</dbReference>
<dbReference type="Proteomes" id="UP001287356">
    <property type="component" value="Unassembled WGS sequence"/>
</dbReference>
<dbReference type="Gene3D" id="1.20.1280.290">
    <property type="match status" value="2"/>
</dbReference>
<protein>
    <submittedName>
        <fullName evidence="12">PQ loop repeat-domain-containing protein</fullName>
    </submittedName>
</protein>
<accession>A0AAE0NDK1</accession>
<dbReference type="GO" id="GO:0034490">
    <property type="term" value="P:basic amino acid transmembrane import into vacuole"/>
    <property type="evidence" value="ECO:0007669"/>
    <property type="project" value="UniProtKB-ARBA"/>
</dbReference>
<keyword evidence="13" id="KW-1185">Reference proteome</keyword>
<keyword evidence="5 11" id="KW-0812">Transmembrane</keyword>
<dbReference type="InterPro" id="IPR051415">
    <property type="entry name" value="LAAT-1"/>
</dbReference>
<feature type="region of interest" description="Disordered" evidence="10">
    <location>
        <begin position="342"/>
        <end position="370"/>
    </location>
</feature>
<evidence type="ECO:0000256" key="5">
    <source>
        <dbReference type="ARBA" id="ARBA00022692"/>
    </source>
</evidence>
<comment type="caution">
    <text evidence="12">The sequence shown here is derived from an EMBL/GenBank/DDBJ whole genome shotgun (WGS) entry which is preliminary data.</text>
</comment>
<dbReference type="EMBL" id="JAULSN010000002">
    <property type="protein sequence ID" value="KAK3379304.1"/>
    <property type="molecule type" value="Genomic_DNA"/>
</dbReference>
<feature type="region of interest" description="Disordered" evidence="10">
    <location>
        <begin position="107"/>
        <end position="159"/>
    </location>
</feature>
<dbReference type="PANTHER" id="PTHR16201:SF35">
    <property type="entry name" value="VACUOLAR AMINO ACID TRANSPORTER YPQ1-RELATED"/>
    <property type="match status" value="1"/>
</dbReference>
<evidence type="ECO:0000256" key="9">
    <source>
        <dbReference type="ARBA" id="ARBA00038039"/>
    </source>
</evidence>
<dbReference type="GO" id="GO:0015174">
    <property type="term" value="F:basic amino acid transmembrane transporter activity"/>
    <property type="evidence" value="ECO:0007669"/>
    <property type="project" value="UniProtKB-ARBA"/>
</dbReference>
<dbReference type="GO" id="GO:0098588">
    <property type="term" value="C:bounding membrane of organelle"/>
    <property type="evidence" value="ECO:0007669"/>
    <property type="project" value="UniProtKB-ARBA"/>
</dbReference>
<evidence type="ECO:0000256" key="3">
    <source>
        <dbReference type="ARBA" id="ARBA00022448"/>
    </source>
</evidence>
<sequence length="385" mass="41892">MAPPTQALNLDVEAISGICGSISIACWVVVFSPQIIENVRRGSADGLSIQFIVVWLLGDVFNILGAVLQGVLPTMVILAIYYTIADFVLLGQCFYYRGFTLRDSVLPPATTKPKPKNRAASRRQQEQQQQQQATERTALLPTAAPSYSEDRERRGSDWSHLSPAVPLVGGADVAVRPPPPPPTRLQAAASNVLAIVMVCAAGVLGWWLSRGHGKPAAGPEGGEDAPPMTMNLWGQVFGWLCAALYLGSRLPQLLLNYRRKSTDGVSMLFFLFACLGNLTYVMSIMAFDPACEVEGECRPGEAAAIYRQYMLVNLSWLAGSAGTLLLDLGIFVQFFVYDKSGEDDDDDEGSFEGSDDGTLDEEQSIDGEAWDERPVLERNISVYST</sequence>
<evidence type="ECO:0000256" key="4">
    <source>
        <dbReference type="ARBA" id="ARBA00022554"/>
    </source>
</evidence>
<feature type="transmembrane region" description="Helical" evidence="11">
    <location>
        <begin position="14"/>
        <end position="35"/>
    </location>
</feature>
<evidence type="ECO:0000256" key="11">
    <source>
        <dbReference type="SAM" id="Phobius"/>
    </source>
</evidence>